<dbReference type="EMBL" id="CP001791">
    <property type="protein sequence ID" value="ADH98922.1"/>
    <property type="molecule type" value="Genomic_DNA"/>
</dbReference>
<evidence type="ECO:0000256" key="8">
    <source>
        <dbReference type="HAMAP-Rule" id="MF_00258"/>
    </source>
</evidence>
<reference evidence="9" key="1">
    <citation type="submission" date="2009-10" db="EMBL/GenBank/DDBJ databases">
        <title>Complete sequence of Bacillus selenitireducens MLS10.</title>
        <authorList>
            <consortium name="US DOE Joint Genome Institute"/>
            <person name="Lucas S."/>
            <person name="Copeland A."/>
            <person name="Lapidus A."/>
            <person name="Glavina del Rio T."/>
            <person name="Dalin E."/>
            <person name="Tice H."/>
            <person name="Bruce D."/>
            <person name="Goodwin L."/>
            <person name="Pitluck S."/>
            <person name="Sims D."/>
            <person name="Brettin T."/>
            <person name="Detter J.C."/>
            <person name="Han C."/>
            <person name="Larimer F."/>
            <person name="Land M."/>
            <person name="Hauser L."/>
            <person name="Kyrpides N."/>
            <person name="Ovchinnikova G."/>
            <person name="Stolz J."/>
        </authorList>
    </citation>
    <scope>NUCLEOTIDE SEQUENCE [LARGE SCALE GENOMIC DNA]</scope>
    <source>
        <strain evidence="9">MLS10</strain>
    </source>
</reference>
<dbReference type="FunFam" id="3.40.50.1860:FF:000002">
    <property type="entry name" value="Glutamate racemase"/>
    <property type="match status" value="1"/>
</dbReference>
<dbReference type="SUPFAM" id="SSF53681">
    <property type="entry name" value="Aspartate/glutamate racemase"/>
    <property type="match status" value="2"/>
</dbReference>
<proteinExistence type="inferred from homology"/>
<evidence type="ECO:0000256" key="6">
    <source>
        <dbReference type="ARBA" id="ARBA00023316"/>
    </source>
</evidence>
<dbReference type="OrthoDB" id="9801055at2"/>
<dbReference type="PROSITE" id="PS00923">
    <property type="entry name" value="ASP_GLU_RACEMASE_1"/>
    <property type="match status" value="1"/>
</dbReference>
<evidence type="ECO:0000256" key="3">
    <source>
        <dbReference type="ARBA" id="ARBA00022960"/>
    </source>
</evidence>
<organism evidence="9 10">
    <name type="scientific">Bacillus selenitireducens (strain ATCC 700615 / DSM 15326 / MLS10)</name>
    <dbReference type="NCBI Taxonomy" id="439292"/>
    <lineage>
        <taxon>Bacteria</taxon>
        <taxon>Bacillati</taxon>
        <taxon>Bacillota</taxon>
        <taxon>Bacilli</taxon>
        <taxon>Bacillales</taxon>
        <taxon>Bacillaceae</taxon>
        <taxon>Salisediminibacterium</taxon>
    </lineage>
</organism>
<keyword evidence="5 8" id="KW-0413">Isomerase</keyword>
<feature type="active site" description="Proton donor/acceptor" evidence="8">
    <location>
        <position position="183"/>
    </location>
</feature>
<comment type="catalytic activity">
    <reaction evidence="1 8">
        <text>L-glutamate = D-glutamate</text>
        <dbReference type="Rhea" id="RHEA:12813"/>
        <dbReference type="ChEBI" id="CHEBI:29985"/>
        <dbReference type="ChEBI" id="CHEBI:29986"/>
        <dbReference type="EC" id="5.1.1.3"/>
    </reaction>
</comment>
<dbReference type="AlphaFoldDB" id="D6XSY6"/>
<dbReference type="PANTHER" id="PTHR21198">
    <property type="entry name" value="GLUTAMATE RACEMASE"/>
    <property type="match status" value="1"/>
</dbReference>
<evidence type="ECO:0000313" key="10">
    <source>
        <dbReference type="Proteomes" id="UP000000271"/>
    </source>
</evidence>
<dbReference type="GO" id="GO:0071555">
    <property type="term" value="P:cell wall organization"/>
    <property type="evidence" value="ECO:0007669"/>
    <property type="project" value="UniProtKB-KW"/>
</dbReference>
<dbReference type="InterPro" id="IPR001920">
    <property type="entry name" value="Asp/Glu_race"/>
</dbReference>
<dbReference type="InterPro" id="IPR033134">
    <property type="entry name" value="Asp/Glu_racemase_AS_2"/>
</dbReference>
<feature type="binding site" evidence="8">
    <location>
        <begin position="73"/>
        <end position="74"/>
    </location>
    <ligand>
        <name>substrate</name>
    </ligand>
</feature>
<dbReference type="Pfam" id="PF01177">
    <property type="entry name" value="Asp_Glu_race"/>
    <property type="match status" value="1"/>
</dbReference>
<dbReference type="Gene3D" id="3.40.50.1860">
    <property type="match status" value="2"/>
</dbReference>
<dbReference type="PROSITE" id="PS00924">
    <property type="entry name" value="ASP_GLU_RACEMASE_2"/>
    <property type="match status" value="1"/>
</dbReference>
<evidence type="ECO:0000256" key="2">
    <source>
        <dbReference type="ARBA" id="ARBA00013090"/>
    </source>
</evidence>
<dbReference type="InterPro" id="IPR004391">
    <property type="entry name" value="Glu_race"/>
</dbReference>
<dbReference type="eggNOG" id="COG0796">
    <property type="taxonomic scope" value="Bacteria"/>
</dbReference>
<dbReference type="HAMAP" id="MF_00258">
    <property type="entry name" value="Glu_racemase"/>
    <property type="match status" value="1"/>
</dbReference>
<dbReference type="KEGG" id="bse:Bsel_1410"/>
<dbReference type="InterPro" id="IPR015942">
    <property type="entry name" value="Asp/Glu/hydantoin_racemase"/>
</dbReference>
<feature type="binding site" evidence="8">
    <location>
        <begin position="41"/>
        <end position="42"/>
    </location>
    <ligand>
        <name>substrate</name>
    </ligand>
</feature>
<dbReference type="UniPathway" id="UPA00219"/>
<dbReference type="GO" id="GO:0009252">
    <property type="term" value="P:peptidoglycan biosynthetic process"/>
    <property type="evidence" value="ECO:0007669"/>
    <property type="project" value="UniProtKB-UniRule"/>
</dbReference>
<comment type="pathway">
    <text evidence="8">Cell wall biogenesis; peptidoglycan biosynthesis.</text>
</comment>
<keyword evidence="3 8" id="KW-0133">Cell shape</keyword>
<dbReference type="PANTHER" id="PTHR21198:SF2">
    <property type="entry name" value="GLUTAMATE RACEMASE"/>
    <property type="match status" value="1"/>
</dbReference>
<evidence type="ECO:0000256" key="5">
    <source>
        <dbReference type="ARBA" id="ARBA00023235"/>
    </source>
</evidence>
<feature type="binding site" evidence="8">
    <location>
        <begin position="9"/>
        <end position="10"/>
    </location>
    <ligand>
        <name>substrate</name>
    </ligand>
</feature>
<feature type="binding site" evidence="8">
    <location>
        <begin position="184"/>
        <end position="185"/>
    </location>
    <ligand>
        <name>substrate</name>
    </ligand>
</feature>
<dbReference type="GO" id="GO:0042802">
    <property type="term" value="F:identical protein binding"/>
    <property type="evidence" value="ECO:0007669"/>
    <property type="project" value="UniProtKB-ARBA"/>
</dbReference>
<evidence type="ECO:0000256" key="1">
    <source>
        <dbReference type="ARBA" id="ARBA00001602"/>
    </source>
</evidence>
<dbReference type="NCBIfam" id="TIGR00067">
    <property type="entry name" value="glut_race"/>
    <property type="match status" value="1"/>
</dbReference>
<dbReference type="RefSeq" id="WP_013172346.1">
    <property type="nucleotide sequence ID" value="NC_014219.1"/>
</dbReference>
<evidence type="ECO:0000256" key="4">
    <source>
        <dbReference type="ARBA" id="ARBA00022984"/>
    </source>
</evidence>
<name>D6XSY6_BACIE</name>
<keyword evidence="6 8" id="KW-0961">Cell wall biogenesis/degradation</keyword>
<evidence type="ECO:0000256" key="7">
    <source>
        <dbReference type="ARBA" id="ARBA00070053"/>
    </source>
</evidence>
<keyword evidence="10" id="KW-1185">Reference proteome</keyword>
<dbReference type="STRING" id="439292.Bsel_1410"/>
<keyword evidence="4 8" id="KW-0573">Peptidoglycan synthesis</keyword>
<dbReference type="GO" id="GO:0008360">
    <property type="term" value="P:regulation of cell shape"/>
    <property type="evidence" value="ECO:0007669"/>
    <property type="project" value="UniProtKB-KW"/>
</dbReference>
<gene>
    <name evidence="8" type="primary">murI</name>
    <name evidence="9" type="ordered locus">Bsel_1410</name>
</gene>
<dbReference type="NCBIfam" id="NF002035">
    <property type="entry name" value="PRK00865.1-3"/>
    <property type="match status" value="1"/>
</dbReference>
<dbReference type="GO" id="GO:0008881">
    <property type="term" value="F:glutamate racemase activity"/>
    <property type="evidence" value="ECO:0007669"/>
    <property type="project" value="UniProtKB-UniRule"/>
</dbReference>
<protein>
    <recommendedName>
        <fullName evidence="7 8">Glutamate racemase</fullName>
        <ecNumber evidence="2 8">5.1.1.3</ecNumber>
    </recommendedName>
</protein>
<comment type="similarity">
    <text evidence="8">Belongs to the aspartate/glutamate racemases family.</text>
</comment>
<feature type="active site" description="Proton donor/acceptor" evidence="8">
    <location>
        <position position="72"/>
    </location>
</feature>
<dbReference type="HOGENOM" id="CLU_052344_0_2_9"/>
<dbReference type="EC" id="5.1.1.3" evidence="2 8"/>
<evidence type="ECO:0000313" key="9">
    <source>
        <dbReference type="EMBL" id="ADH98922.1"/>
    </source>
</evidence>
<dbReference type="InterPro" id="IPR018187">
    <property type="entry name" value="Asp/Glu_racemase_AS_1"/>
</dbReference>
<dbReference type="Proteomes" id="UP000000271">
    <property type="component" value="Chromosome"/>
</dbReference>
<accession>D6XSY6</accession>
<sequence length="280" mass="30958">MQRPIGVIDSGVGGLTVVSELMRQLPKEEIIYIGDTKRCPYGPRPAFEVAEYTWEMIDYLMSRDIKLLVIACNTASAVVLDDARQALDIPVIGVIHPGAVAALKATENLEVGVIGTEGTISSGAYYEELKSIHNDVKVVSLACPTLVPLVESNRYTGEEAKAVIREALEPMLDYPVDSLILGCTHYPMIEREIQDVVGEDIHVICSGDETARAVSTLLYHEQLLYTGERRPRHLFYTTGAKAMFQSIAESWLKESGLDVRETDLKLPKATRKVKSGMEEF</sequence>
<comment type="function">
    <text evidence="8">Provides the (R)-glutamate required for cell wall biosynthesis.</text>
</comment>